<dbReference type="AlphaFoldDB" id="A0A0B2UNE3"/>
<evidence type="ECO:0000313" key="4">
    <source>
        <dbReference type="EMBL" id="KHN70597.1"/>
    </source>
</evidence>
<reference evidence="4 5" key="1">
    <citation type="submission" date="2014-11" db="EMBL/GenBank/DDBJ databases">
        <title>Genetic blueprint of the zoonotic pathogen Toxocara canis.</title>
        <authorList>
            <person name="Zhu X.-Q."/>
            <person name="Korhonen P.K."/>
            <person name="Cai H."/>
            <person name="Young N.D."/>
            <person name="Nejsum P."/>
            <person name="von Samson-Himmelstjerna G."/>
            <person name="Boag P.R."/>
            <person name="Tan P."/>
            <person name="Li Q."/>
            <person name="Min J."/>
            <person name="Yang Y."/>
            <person name="Wang X."/>
            <person name="Fang X."/>
            <person name="Hall R.S."/>
            <person name="Hofmann A."/>
            <person name="Sternberg P.W."/>
            <person name="Jex A.R."/>
            <person name="Gasser R.B."/>
        </authorList>
    </citation>
    <scope>NUCLEOTIDE SEQUENCE [LARGE SCALE GENOMIC DNA]</scope>
    <source>
        <strain evidence="4">PN_DK_2014</strain>
    </source>
</reference>
<dbReference type="GO" id="GO:0045046">
    <property type="term" value="P:protein import into peroxisome membrane"/>
    <property type="evidence" value="ECO:0007669"/>
    <property type="project" value="TreeGrafter"/>
</dbReference>
<feature type="region of interest" description="Disordered" evidence="3">
    <location>
        <begin position="1"/>
        <end position="35"/>
    </location>
</feature>
<dbReference type="Pfam" id="PF04614">
    <property type="entry name" value="Pex19"/>
    <property type="match status" value="2"/>
</dbReference>
<dbReference type="PANTHER" id="PTHR12774">
    <property type="entry name" value="PEROXISOMAL BIOGENESIS FACTOR 19"/>
    <property type="match status" value="1"/>
</dbReference>
<evidence type="ECO:0000256" key="1">
    <source>
        <dbReference type="ARBA" id="ARBA00006326"/>
    </source>
</evidence>
<dbReference type="PANTHER" id="PTHR12774:SF2">
    <property type="entry name" value="PEROXISOMAL BIOGENESIS FACTOR 19"/>
    <property type="match status" value="1"/>
</dbReference>
<name>A0A0B2UNE3_TOXCA</name>
<sequence>MDDVKKCAESEENSHESDAAANQAATSSSKNTDDEIDALMESMDQEAARKAANNFQEMLEALISVEQKALEKTSTNNESEEAEKAEAQQFLKDLVALSENTAKIVRGESADEVKKGMAALAPDGKTPIEPLMGVVRTFFAKDMMYPSIKQLYDAFPDYIKANEDRLDEATKARYEKQIVVLGKICKEYENEFDENTASQEEFNRRFQKISLLMMELQSYGYPPEELAGSMFPDYIKANEDRLDEATKARYEKQIVVLGKICKEYENEFDENTASQEEFNRRFQKISLLMMELQSYGYPPEELAGSMPDGWQMDPETGLPKLVDVDKAAEACCLM</sequence>
<evidence type="ECO:0000256" key="3">
    <source>
        <dbReference type="SAM" id="MobiDB-lite"/>
    </source>
</evidence>
<organism evidence="4 5">
    <name type="scientific">Toxocara canis</name>
    <name type="common">Canine roundworm</name>
    <dbReference type="NCBI Taxonomy" id="6265"/>
    <lineage>
        <taxon>Eukaryota</taxon>
        <taxon>Metazoa</taxon>
        <taxon>Ecdysozoa</taxon>
        <taxon>Nematoda</taxon>
        <taxon>Chromadorea</taxon>
        <taxon>Rhabditida</taxon>
        <taxon>Spirurina</taxon>
        <taxon>Ascaridomorpha</taxon>
        <taxon>Ascaridoidea</taxon>
        <taxon>Toxocaridae</taxon>
        <taxon>Toxocara</taxon>
    </lineage>
</organism>
<gene>
    <name evidence="4" type="ORF">Tcan_08800</name>
</gene>
<dbReference type="GO" id="GO:0033328">
    <property type="term" value="F:peroxisome membrane targeting sequence binding"/>
    <property type="evidence" value="ECO:0007669"/>
    <property type="project" value="TreeGrafter"/>
</dbReference>
<proteinExistence type="inferred from homology"/>
<comment type="similarity">
    <text evidence="1">Belongs to the peroxin-19 family.</text>
</comment>
<comment type="caution">
    <text evidence="4">The sequence shown here is derived from an EMBL/GenBank/DDBJ whole genome shotgun (WGS) entry which is preliminary data.</text>
</comment>
<dbReference type="EMBL" id="JPKZ01022857">
    <property type="protein sequence ID" value="KHN70597.1"/>
    <property type="molecule type" value="Genomic_DNA"/>
</dbReference>
<dbReference type="GO" id="GO:0005778">
    <property type="term" value="C:peroxisomal membrane"/>
    <property type="evidence" value="ECO:0007669"/>
    <property type="project" value="TreeGrafter"/>
</dbReference>
<dbReference type="OMA" id="MERICSE"/>
<dbReference type="Proteomes" id="UP000031036">
    <property type="component" value="Unassembled WGS sequence"/>
</dbReference>
<accession>A0A0B2UNE3</accession>
<dbReference type="STRING" id="6265.A0A0B2UNE3"/>
<dbReference type="Gene3D" id="1.20.120.900">
    <property type="entry name" value="Pex19, mPTS binding domain"/>
    <property type="match status" value="2"/>
</dbReference>
<feature type="compositionally biased region" description="Basic and acidic residues" evidence="3">
    <location>
        <begin position="1"/>
        <end position="18"/>
    </location>
</feature>
<dbReference type="OrthoDB" id="21292at2759"/>
<evidence type="ECO:0000256" key="2">
    <source>
        <dbReference type="ARBA" id="ARBA00029688"/>
    </source>
</evidence>
<dbReference type="InterPro" id="IPR006708">
    <property type="entry name" value="Pex19"/>
</dbReference>
<dbReference type="InterPro" id="IPR038322">
    <property type="entry name" value="Pex19_C_sf"/>
</dbReference>
<evidence type="ECO:0000313" key="5">
    <source>
        <dbReference type="Proteomes" id="UP000031036"/>
    </source>
</evidence>
<keyword evidence="5" id="KW-1185">Reference proteome</keyword>
<protein>
    <recommendedName>
        <fullName evidence="2">Peroxin-19</fullName>
    </recommendedName>
</protein>